<dbReference type="RefSeq" id="WP_088262840.1">
    <property type="nucleotide sequence ID" value="NZ_RLII01000014.1"/>
</dbReference>
<name>A0A4Q0I337_9FIRM</name>
<keyword evidence="1" id="KW-0812">Transmembrane</keyword>
<comment type="caution">
    <text evidence="2">The sequence shown here is derived from an EMBL/GenBank/DDBJ whole genome shotgun (WGS) entry which is preliminary data.</text>
</comment>
<dbReference type="Proteomes" id="UP000289166">
    <property type="component" value="Unassembled WGS sequence"/>
</dbReference>
<sequence length="162" mass="18737">MVEEIYNKVLFNQVVFTAIADIIVLVGCIVLWFASDVIKIKKKGVVVREIKMKKGVRIIVNRLLPLLVLCIIAPYTINLSLDYAKKDYLYGEGKITSYYNNMRTGIAMHIDDVYYDLPKTYRANISLNNRDITYKFTYARRTKLILHIEAVDNEGFDNEAMD</sequence>
<keyword evidence="1" id="KW-1133">Transmembrane helix</keyword>
<organism evidence="2 3">
    <name type="scientific">Acetivibrio mesophilus</name>
    <dbReference type="NCBI Taxonomy" id="2487273"/>
    <lineage>
        <taxon>Bacteria</taxon>
        <taxon>Bacillati</taxon>
        <taxon>Bacillota</taxon>
        <taxon>Clostridia</taxon>
        <taxon>Eubacteriales</taxon>
        <taxon>Oscillospiraceae</taxon>
        <taxon>Acetivibrio</taxon>
    </lineage>
</organism>
<accession>A0A4Q0I337</accession>
<feature type="transmembrane region" description="Helical" evidence="1">
    <location>
        <begin position="55"/>
        <end position="77"/>
    </location>
</feature>
<evidence type="ECO:0000256" key="1">
    <source>
        <dbReference type="SAM" id="Phobius"/>
    </source>
</evidence>
<feature type="transmembrane region" description="Helical" evidence="1">
    <location>
        <begin position="14"/>
        <end position="34"/>
    </location>
</feature>
<keyword evidence="3" id="KW-1185">Reference proteome</keyword>
<keyword evidence="1" id="KW-0472">Membrane</keyword>
<evidence type="ECO:0000313" key="2">
    <source>
        <dbReference type="EMBL" id="RXE58664.1"/>
    </source>
</evidence>
<reference evidence="3" key="1">
    <citation type="submission" date="2018-11" db="EMBL/GenBank/DDBJ databases">
        <title>Genome sequencing of a novel mesophilic and cellulolytic organism within the genus Hungateiclostridium.</title>
        <authorList>
            <person name="Rettenmaier R."/>
            <person name="Liebl W."/>
            <person name="Zverlov V."/>
        </authorList>
    </citation>
    <scope>NUCLEOTIDE SEQUENCE [LARGE SCALE GENOMIC DNA]</scope>
    <source>
        <strain evidence="3">N2K1</strain>
    </source>
</reference>
<dbReference type="AlphaFoldDB" id="A0A4Q0I337"/>
<protein>
    <submittedName>
        <fullName evidence="2">Uncharacterized protein</fullName>
    </submittedName>
</protein>
<evidence type="ECO:0000313" key="3">
    <source>
        <dbReference type="Proteomes" id="UP000289166"/>
    </source>
</evidence>
<dbReference type="EMBL" id="RLII01000014">
    <property type="protein sequence ID" value="RXE58664.1"/>
    <property type="molecule type" value="Genomic_DNA"/>
</dbReference>
<proteinExistence type="predicted"/>
<dbReference type="OrthoDB" id="9968892at2"/>
<gene>
    <name evidence="2" type="ORF">EFD62_10860</name>
</gene>